<dbReference type="RefSeq" id="WP_168105874.1">
    <property type="nucleotide sequence ID" value="NZ_VTOX01000001.1"/>
</dbReference>
<dbReference type="Pfam" id="PF20256">
    <property type="entry name" value="MoCoBD_2"/>
    <property type="match status" value="2"/>
</dbReference>
<dbReference type="InterPro" id="IPR012368">
    <property type="entry name" value="OxRdtase_Mopterin-bd_su_IorB"/>
</dbReference>
<accession>A0A7X6DD40</accession>
<feature type="domain" description="Aldehyde oxidase/xanthine dehydrogenase second molybdopterin binding" evidence="2">
    <location>
        <begin position="17"/>
        <end position="131"/>
    </location>
</feature>
<evidence type="ECO:0000259" key="1">
    <source>
        <dbReference type="Pfam" id="PF02738"/>
    </source>
</evidence>
<organism evidence="3 4">
    <name type="scientific">Ramlibacter lithotrophicus</name>
    <dbReference type="NCBI Taxonomy" id="2606681"/>
    <lineage>
        <taxon>Bacteria</taxon>
        <taxon>Pseudomonadati</taxon>
        <taxon>Pseudomonadota</taxon>
        <taxon>Betaproteobacteria</taxon>
        <taxon>Burkholderiales</taxon>
        <taxon>Comamonadaceae</taxon>
        <taxon>Ramlibacter</taxon>
    </lineage>
</organism>
<evidence type="ECO:0000259" key="2">
    <source>
        <dbReference type="Pfam" id="PF20256"/>
    </source>
</evidence>
<dbReference type="Proteomes" id="UP000521868">
    <property type="component" value="Unassembled WGS sequence"/>
</dbReference>
<dbReference type="PANTHER" id="PTHR47495">
    <property type="entry name" value="ALDEHYDE DEHYDROGENASE"/>
    <property type="match status" value="1"/>
</dbReference>
<feature type="domain" description="Aldehyde oxidase/xanthine dehydrogenase first molybdopterin binding" evidence="1">
    <location>
        <begin position="297"/>
        <end position="436"/>
    </location>
</feature>
<feature type="domain" description="Aldehyde oxidase/xanthine dehydrogenase first molybdopterin binding" evidence="1">
    <location>
        <begin position="482"/>
        <end position="538"/>
    </location>
</feature>
<dbReference type="InterPro" id="IPR036856">
    <property type="entry name" value="Ald_Oxase/Xan_DH_a/b_sf"/>
</dbReference>
<reference evidence="3 4" key="1">
    <citation type="journal article" date="2020" name="Nature">
        <title>Bacterial chemolithoautotrophy via manganese oxidation.</title>
        <authorList>
            <person name="Yu H."/>
            <person name="Leadbetter J.R."/>
        </authorList>
    </citation>
    <scope>NUCLEOTIDE SEQUENCE [LARGE SCALE GENOMIC DNA]</scope>
    <source>
        <strain evidence="3 4">RBP-1</strain>
    </source>
</reference>
<dbReference type="Pfam" id="PF02738">
    <property type="entry name" value="MoCoBD_1"/>
    <property type="match status" value="2"/>
</dbReference>
<keyword evidence="4" id="KW-1185">Reference proteome</keyword>
<evidence type="ECO:0000313" key="4">
    <source>
        <dbReference type="Proteomes" id="UP000521868"/>
    </source>
</evidence>
<name>A0A7X6DD40_9BURK</name>
<sequence>MTLPPVPENLKKHPRLGQWLDVGQDGRIRAYSGKVDIGQGISHALRLVVAEELQLAPEQVHMVKPTTVASPDEAVTSGSLSIQHSGASLRYAAAHLREACRARYARKIGVAPQAVALENGTFFVEGKCPAVYSGLVDADMLAATVDPQHLQARGGRPSALGALGRTDIELKVFGEFEYIQDLELPGMCHGAVFRPKALQAQVDEAAWATLQPQLAAIEGVIEVVRDGMLVGVLAEAEHVLAQAGKKVEKANLWSPAPSAAGSGWGHLSQPRQIAGWLRAQALDTTVILDQQPSGPPARAARVFRADYGRAWLQHGSIGLCCAIAQWNGTQLQVWSHTQGIFNLRRDLALAFGVPADAVTVCHADGAGCYGHNGADDVAFDAAWLARHAGARPLRLQWTRQQEMANSPLAPAMTVGVEAAVDDGGNLVSWKQEVWSQGHGTRPGRGKTPALLGAWQTAQPAPVTLAVNQPPNTGGGSDRNSVPPYAIARVEVLNHRVLAMPLRVSAMRALGAHVNVLAAESTMDEIARSLGRDPLEYRLAHLQDERAKAVLREAARLADWPTRPEGEEGFGRGIGFARYKNTGAWCAVVADLVMEEEVRLKKLYIAADLGLVVHPDGARNQIEGGAVQAASWTLREASDVAPDGIRSDDWESYPIFSFADVPEVEVSLIDRPDMPSLGAGECSAGPTAAAIANAVHDALGVRMRFMPFTADALMDAAQND</sequence>
<dbReference type="InterPro" id="IPR046867">
    <property type="entry name" value="AldOxase/xan_DH_MoCoBD2"/>
</dbReference>
<dbReference type="InterPro" id="IPR037165">
    <property type="entry name" value="AldOxase/xan_DH_Mopterin-bd_sf"/>
</dbReference>
<dbReference type="Gene3D" id="3.30.365.10">
    <property type="entry name" value="Aldehyde oxidase/xanthine dehydrogenase, molybdopterin binding domain"/>
    <property type="match status" value="4"/>
</dbReference>
<dbReference type="SUPFAM" id="SSF54665">
    <property type="entry name" value="CO dehydrogenase molybdoprotein N-domain-like"/>
    <property type="match status" value="1"/>
</dbReference>
<feature type="domain" description="Aldehyde oxidase/xanthine dehydrogenase second molybdopterin binding" evidence="2">
    <location>
        <begin position="575"/>
        <end position="661"/>
    </location>
</feature>
<dbReference type="AlphaFoldDB" id="A0A7X6DD40"/>
<dbReference type="InterPro" id="IPR052516">
    <property type="entry name" value="N-heterocyclic_Hydroxylase"/>
</dbReference>
<proteinExistence type="predicted"/>
<dbReference type="GO" id="GO:0016491">
    <property type="term" value="F:oxidoreductase activity"/>
    <property type="evidence" value="ECO:0007669"/>
    <property type="project" value="InterPro"/>
</dbReference>
<gene>
    <name evidence="3" type="ORF">RAMLITH_03210</name>
</gene>
<dbReference type="SUPFAM" id="SSF56003">
    <property type="entry name" value="Molybdenum cofactor-binding domain"/>
    <property type="match status" value="2"/>
</dbReference>
<dbReference type="Gene3D" id="3.90.1170.50">
    <property type="entry name" value="Aldehyde oxidase/xanthine dehydrogenase, a/b hammerhead"/>
    <property type="match status" value="1"/>
</dbReference>
<dbReference type="PANTHER" id="PTHR47495:SF1">
    <property type="entry name" value="BLL3820 PROTEIN"/>
    <property type="match status" value="1"/>
</dbReference>
<dbReference type="InterPro" id="IPR008274">
    <property type="entry name" value="AldOxase/xan_DH_MoCoBD1"/>
</dbReference>
<comment type="caution">
    <text evidence="3">The sequence shown here is derived from an EMBL/GenBank/DDBJ whole genome shotgun (WGS) entry which is preliminary data.</text>
</comment>
<protein>
    <submittedName>
        <fullName evidence="3">Molybdopterin-dependent oxidoreductase</fullName>
    </submittedName>
</protein>
<dbReference type="EMBL" id="VTOX01000001">
    <property type="protein sequence ID" value="NKE64818.1"/>
    <property type="molecule type" value="Genomic_DNA"/>
</dbReference>
<evidence type="ECO:0000313" key="3">
    <source>
        <dbReference type="EMBL" id="NKE64818.1"/>
    </source>
</evidence>
<dbReference type="PIRSF" id="PIRSF036389">
    <property type="entry name" value="IOR_B"/>
    <property type="match status" value="1"/>
</dbReference>